<evidence type="ECO:0000256" key="2">
    <source>
        <dbReference type="ARBA" id="ARBA00023004"/>
    </source>
</evidence>
<evidence type="ECO:0000256" key="1">
    <source>
        <dbReference type="ARBA" id="ARBA00022723"/>
    </source>
</evidence>
<accession>A0A4Y7J2G8</accession>
<evidence type="ECO:0000313" key="4">
    <source>
        <dbReference type="EMBL" id="RZC54646.1"/>
    </source>
</evidence>
<keyword evidence="1" id="KW-0479">Metal-binding</keyword>
<dbReference type="Gramene" id="RZC54646">
    <property type="protein sequence ID" value="RZC54646"/>
    <property type="gene ID" value="C5167_013488"/>
</dbReference>
<dbReference type="EMBL" id="CM010717">
    <property type="protein sequence ID" value="RZC54646.1"/>
    <property type="molecule type" value="Genomic_DNA"/>
</dbReference>
<dbReference type="InterPro" id="IPR027443">
    <property type="entry name" value="IPNS-like_sf"/>
</dbReference>
<dbReference type="Proteomes" id="UP000316621">
    <property type="component" value="Chromosome 3"/>
</dbReference>
<keyword evidence="2" id="KW-0408">Iron</keyword>
<dbReference type="SUPFAM" id="SSF51197">
    <property type="entry name" value="Clavaminate synthase-like"/>
    <property type="match status" value="1"/>
</dbReference>
<dbReference type="Gene3D" id="2.60.120.330">
    <property type="entry name" value="B-lactam Antibiotic, Isopenicillin N Synthase, Chain"/>
    <property type="match status" value="1"/>
</dbReference>
<dbReference type="InterPro" id="IPR050295">
    <property type="entry name" value="Plant_2OG-oxidoreductases"/>
</dbReference>
<dbReference type="PANTHER" id="PTHR47991">
    <property type="entry name" value="OXOGLUTARATE/IRON-DEPENDENT DIOXYGENASE"/>
    <property type="match status" value="1"/>
</dbReference>
<keyword evidence="5" id="KW-1185">Reference proteome</keyword>
<dbReference type="Pfam" id="PF14226">
    <property type="entry name" value="DIOX_N"/>
    <property type="match status" value="1"/>
</dbReference>
<dbReference type="OMA" id="METPKIM"/>
<dbReference type="GO" id="GO:0046872">
    <property type="term" value="F:metal ion binding"/>
    <property type="evidence" value="ECO:0007669"/>
    <property type="project" value="UniProtKB-KW"/>
</dbReference>
<evidence type="ECO:0000313" key="5">
    <source>
        <dbReference type="Proteomes" id="UP000316621"/>
    </source>
</evidence>
<proteinExistence type="predicted"/>
<reference evidence="4 5" key="1">
    <citation type="journal article" date="2018" name="Science">
        <title>The opium poppy genome and morphinan production.</title>
        <authorList>
            <person name="Guo L."/>
            <person name="Winzer T."/>
            <person name="Yang X."/>
            <person name="Li Y."/>
            <person name="Ning Z."/>
            <person name="He Z."/>
            <person name="Teodor R."/>
            <person name="Lu Y."/>
            <person name="Bowser T.A."/>
            <person name="Graham I.A."/>
            <person name="Ye K."/>
        </authorList>
    </citation>
    <scope>NUCLEOTIDE SEQUENCE [LARGE SCALE GENOMIC DNA]</scope>
    <source>
        <strain evidence="5">cv. HN1</strain>
        <tissue evidence="4">Leaves</tissue>
    </source>
</reference>
<dbReference type="InterPro" id="IPR026992">
    <property type="entry name" value="DIOX_N"/>
</dbReference>
<feature type="domain" description="Non-haem dioxygenase N-terminal" evidence="3">
    <location>
        <begin position="48"/>
        <end position="119"/>
    </location>
</feature>
<protein>
    <recommendedName>
        <fullName evidence="3">Non-haem dioxygenase N-terminal domain-containing protein</fullName>
    </recommendedName>
</protein>
<organism evidence="4 5">
    <name type="scientific">Papaver somniferum</name>
    <name type="common">Opium poppy</name>
    <dbReference type="NCBI Taxonomy" id="3469"/>
    <lineage>
        <taxon>Eukaryota</taxon>
        <taxon>Viridiplantae</taxon>
        <taxon>Streptophyta</taxon>
        <taxon>Embryophyta</taxon>
        <taxon>Tracheophyta</taxon>
        <taxon>Spermatophyta</taxon>
        <taxon>Magnoliopsida</taxon>
        <taxon>Ranunculales</taxon>
        <taxon>Papaveraceae</taxon>
        <taxon>Papaveroideae</taxon>
        <taxon>Papaver</taxon>
    </lineage>
</organism>
<gene>
    <name evidence="4" type="ORF">C5167_013488</name>
</gene>
<feature type="non-terminal residue" evidence="4">
    <location>
        <position position="129"/>
    </location>
</feature>
<name>A0A4Y7J2G8_PAPSO</name>
<sequence length="129" mass="14707">METPKIMNFGGSLSVPSVQELAKQSPAKIPARYRRNDLDFTLLAKNGVVNHGVDSSLVEKVKSEIQDFFNFSLDEKMKFCQEEGDLEGYGQAFVHSEDQKLDWADMFYILTLPQHPRKPRLLPKLPLPL</sequence>
<dbReference type="AlphaFoldDB" id="A0A4Y7J2G8"/>
<evidence type="ECO:0000259" key="3">
    <source>
        <dbReference type="Pfam" id="PF14226"/>
    </source>
</evidence>